<dbReference type="PANTHER" id="PTHR43777:SF1">
    <property type="entry name" value="MOLYBDENUM COFACTOR CYTIDYLYLTRANSFERASE"/>
    <property type="match status" value="1"/>
</dbReference>
<evidence type="ECO:0000259" key="2">
    <source>
        <dbReference type="Pfam" id="PF12804"/>
    </source>
</evidence>
<dbReference type="Gene3D" id="3.90.550.10">
    <property type="entry name" value="Spore Coat Polysaccharide Biosynthesis Protein SpsA, Chain A"/>
    <property type="match status" value="1"/>
</dbReference>
<reference evidence="3 4" key="1">
    <citation type="submission" date="2016-10" db="EMBL/GenBank/DDBJ databases">
        <authorList>
            <person name="de Groot N.N."/>
        </authorList>
    </citation>
    <scope>NUCLEOTIDE SEQUENCE [LARGE SCALE GENOMIC DNA]</scope>
    <source>
        <strain evidence="3 4">DSM 44778</strain>
    </source>
</reference>
<dbReference type="Pfam" id="PF12804">
    <property type="entry name" value="NTP_transf_3"/>
    <property type="match status" value="1"/>
</dbReference>
<sequence length="224" mass="24611">MFALILAAGTSSRMGTPKQLLDWGGKPLLEQVIRKTLTFHFPEVVTVVGHQAEEIQQLIRIKDDRFRWVVNQNYAAGQSTSLLTGLANVEGRYHSAMVFLGDQPLIAEDTIRRVLERGLEKLHTLGKPEPFVVRPSFQGIPGHPVFLGNIRSLDLTGLKGDEGAKGVICTIPNRTILSVEDSGAVLDIDTPEAYERVRRLAFHSNDGSSNAGGDLKTERLESAE</sequence>
<protein>
    <submittedName>
        <fullName evidence="3">Molybdenum cofactor cytidylyltransferase</fullName>
    </submittedName>
</protein>
<gene>
    <name evidence="3" type="ORF">SAMN05421852_101455</name>
</gene>
<dbReference type="InterPro" id="IPR029044">
    <property type="entry name" value="Nucleotide-diphossugar_trans"/>
</dbReference>
<accession>A0A1I3KHD6</accession>
<proteinExistence type="predicted"/>
<dbReference type="GO" id="GO:0016779">
    <property type="term" value="F:nucleotidyltransferase activity"/>
    <property type="evidence" value="ECO:0007669"/>
    <property type="project" value="UniProtKB-KW"/>
</dbReference>
<dbReference type="PANTHER" id="PTHR43777">
    <property type="entry name" value="MOLYBDENUM COFACTOR CYTIDYLYLTRANSFERASE"/>
    <property type="match status" value="1"/>
</dbReference>
<evidence type="ECO:0000313" key="3">
    <source>
        <dbReference type="EMBL" id="SFI71708.1"/>
    </source>
</evidence>
<keyword evidence="3" id="KW-0808">Transferase</keyword>
<keyword evidence="4" id="KW-1185">Reference proteome</keyword>
<evidence type="ECO:0000256" key="1">
    <source>
        <dbReference type="SAM" id="MobiDB-lite"/>
    </source>
</evidence>
<evidence type="ECO:0000313" key="4">
    <source>
        <dbReference type="Proteomes" id="UP000199545"/>
    </source>
</evidence>
<dbReference type="STRING" id="46223.SAMN05421852_101455"/>
<feature type="domain" description="MobA-like NTP transferase" evidence="2">
    <location>
        <begin position="3"/>
        <end position="168"/>
    </location>
</feature>
<dbReference type="CDD" id="cd04182">
    <property type="entry name" value="GT_2_like_f"/>
    <property type="match status" value="1"/>
</dbReference>
<dbReference type="EMBL" id="FORR01000001">
    <property type="protein sequence ID" value="SFI71708.1"/>
    <property type="molecule type" value="Genomic_DNA"/>
</dbReference>
<keyword evidence="3" id="KW-0548">Nucleotidyltransferase</keyword>
<organism evidence="3 4">
    <name type="scientific">Thermoflavimicrobium dichotomicum</name>
    <dbReference type="NCBI Taxonomy" id="46223"/>
    <lineage>
        <taxon>Bacteria</taxon>
        <taxon>Bacillati</taxon>
        <taxon>Bacillota</taxon>
        <taxon>Bacilli</taxon>
        <taxon>Bacillales</taxon>
        <taxon>Thermoactinomycetaceae</taxon>
        <taxon>Thermoflavimicrobium</taxon>
    </lineage>
</organism>
<dbReference type="AlphaFoldDB" id="A0A1I3KHD6"/>
<dbReference type="InterPro" id="IPR025877">
    <property type="entry name" value="MobA-like_NTP_Trfase"/>
</dbReference>
<feature type="compositionally biased region" description="Basic and acidic residues" evidence="1">
    <location>
        <begin position="215"/>
        <end position="224"/>
    </location>
</feature>
<dbReference type="SUPFAM" id="SSF53448">
    <property type="entry name" value="Nucleotide-diphospho-sugar transferases"/>
    <property type="match status" value="1"/>
</dbReference>
<name>A0A1I3KHD6_9BACL</name>
<dbReference type="Proteomes" id="UP000199545">
    <property type="component" value="Unassembled WGS sequence"/>
</dbReference>
<feature type="region of interest" description="Disordered" evidence="1">
    <location>
        <begin position="205"/>
        <end position="224"/>
    </location>
</feature>